<evidence type="ECO:0000256" key="6">
    <source>
        <dbReference type="SAM" id="MobiDB-lite"/>
    </source>
</evidence>
<feature type="transmembrane region" description="Helical" evidence="7">
    <location>
        <begin position="505"/>
        <end position="528"/>
    </location>
</feature>
<evidence type="ECO:0000256" key="7">
    <source>
        <dbReference type="SAM" id="Phobius"/>
    </source>
</evidence>
<reference evidence="8 9" key="1">
    <citation type="journal article" date="2020" name="IScience">
        <title>Genome Sequencing of the Endangered Kingdonia uniflora (Circaeasteraceae, Ranunculales) Reveals Potential Mechanisms of Evolutionary Specialization.</title>
        <authorList>
            <person name="Sun Y."/>
            <person name="Deng T."/>
            <person name="Zhang A."/>
            <person name="Moore M.J."/>
            <person name="Landis J.B."/>
            <person name="Lin N."/>
            <person name="Zhang H."/>
            <person name="Zhang X."/>
            <person name="Huang J."/>
            <person name="Zhang X."/>
            <person name="Sun H."/>
            <person name="Wang H."/>
        </authorList>
    </citation>
    <scope>NUCLEOTIDE SEQUENCE [LARGE SCALE GENOMIC DNA]</scope>
    <source>
        <strain evidence="8">TB1705</strain>
        <tissue evidence="8">Leaf</tissue>
    </source>
</reference>
<keyword evidence="5 7" id="KW-0472">Membrane</keyword>
<evidence type="ECO:0000256" key="3">
    <source>
        <dbReference type="ARBA" id="ARBA00022692"/>
    </source>
</evidence>
<keyword evidence="9" id="KW-1185">Reference proteome</keyword>
<name>A0A7J7L376_9MAGN</name>
<feature type="transmembrane region" description="Helical" evidence="7">
    <location>
        <begin position="440"/>
        <end position="473"/>
    </location>
</feature>
<dbReference type="PANTHER" id="PTHR21716">
    <property type="entry name" value="TRANSMEMBRANE PROTEIN"/>
    <property type="match status" value="1"/>
</dbReference>
<comment type="subcellular location">
    <subcellularLocation>
        <location evidence="1">Membrane</location>
        <topology evidence="1">Multi-pass membrane protein</topology>
    </subcellularLocation>
</comment>
<evidence type="ECO:0000256" key="2">
    <source>
        <dbReference type="ARBA" id="ARBA00009773"/>
    </source>
</evidence>
<accession>A0A7J7L376</accession>
<feature type="region of interest" description="Disordered" evidence="6">
    <location>
        <begin position="1"/>
        <end position="39"/>
    </location>
</feature>
<dbReference type="PANTHER" id="PTHR21716:SF4">
    <property type="entry name" value="TRANSMEMBRANE PROTEIN 245"/>
    <property type="match status" value="1"/>
</dbReference>
<feature type="compositionally biased region" description="Basic residues" evidence="6">
    <location>
        <begin position="16"/>
        <end position="28"/>
    </location>
</feature>
<feature type="compositionally biased region" description="Polar residues" evidence="6">
    <location>
        <begin position="1"/>
        <end position="14"/>
    </location>
</feature>
<evidence type="ECO:0000256" key="1">
    <source>
        <dbReference type="ARBA" id="ARBA00004141"/>
    </source>
</evidence>
<keyword evidence="4 7" id="KW-1133">Transmembrane helix</keyword>
<dbReference type="AlphaFoldDB" id="A0A7J7L376"/>
<evidence type="ECO:0000313" key="8">
    <source>
        <dbReference type="EMBL" id="KAF6137090.1"/>
    </source>
</evidence>
<protein>
    <recommendedName>
        <fullName evidence="10">Transmembrane protein</fullName>
    </recommendedName>
</protein>
<feature type="transmembrane region" description="Helical" evidence="7">
    <location>
        <begin position="251"/>
        <end position="270"/>
    </location>
</feature>
<evidence type="ECO:0008006" key="10">
    <source>
        <dbReference type="Google" id="ProtNLM"/>
    </source>
</evidence>
<comment type="caution">
    <text evidence="8">The sequence shown here is derived from an EMBL/GenBank/DDBJ whole genome shotgun (WGS) entry which is preliminary data.</text>
</comment>
<dbReference type="EMBL" id="JACGCM010002660">
    <property type="protein sequence ID" value="KAF6137090.1"/>
    <property type="molecule type" value="Genomic_DNA"/>
</dbReference>
<dbReference type="OrthoDB" id="5970161at2759"/>
<dbReference type="Proteomes" id="UP000541444">
    <property type="component" value="Unassembled WGS sequence"/>
</dbReference>
<gene>
    <name evidence="8" type="ORF">GIB67_030854</name>
</gene>
<evidence type="ECO:0000313" key="9">
    <source>
        <dbReference type="Proteomes" id="UP000541444"/>
    </source>
</evidence>
<feature type="transmembrane region" description="Helical" evidence="7">
    <location>
        <begin position="535"/>
        <end position="556"/>
    </location>
</feature>
<keyword evidence="3 7" id="KW-0812">Transmembrane</keyword>
<evidence type="ECO:0000256" key="4">
    <source>
        <dbReference type="ARBA" id="ARBA00022989"/>
    </source>
</evidence>
<dbReference type="GO" id="GO:0016020">
    <property type="term" value="C:membrane"/>
    <property type="evidence" value="ECO:0007669"/>
    <property type="project" value="UniProtKB-SubCell"/>
</dbReference>
<proteinExistence type="inferred from homology"/>
<evidence type="ECO:0000256" key="5">
    <source>
        <dbReference type="ARBA" id="ARBA00023136"/>
    </source>
</evidence>
<organism evidence="8 9">
    <name type="scientific">Kingdonia uniflora</name>
    <dbReference type="NCBI Taxonomy" id="39325"/>
    <lineage>
        <taxon>Eukaryota</taxon>
        <taxon>Viridiplantae</taxon>
        <taxon>Streptophyta</taxon>
        <taxon>Embryophyta</taxon>
        <taxon>Tracheophyta</taxon>
        <taxon>Spermatophyta</taxon>
        <taxon>Magnoliopsida</taxon>
        <taxon>Ranunculales</taxon>
        <taxon>Circaeasteraceae</taxon>
        <taxon>Kingdonia</taxon>
    </lineage>
</organism>
<comment type="similarity">
    <text evidence="2">Belongs to the autoinducer-2 exporter (AI-2E) (TC 2.A.86) family.</text>
</comment>
<sequence length="680" mass="76416">MSEPETSPLQSETNPKPKRKRRPKHKHQQKPESEEEEEQKCLLSSDPQVCLAIYISMAHAFLALTLILLYGLSKLLQEYWRPIQWAILCSMPLREFQTALVRFWSHPLNLGLLETLLAIPIAVLRAATGSLIDSHVALLGLIRNGGCGGCQGAFRPDGKIGFSKLMQWVVSFGVFVLVYERIGAMSIPAFTVPCLIGYATGCGTPSTPGVARTLSAISFARRSRSVQKSSMWERISRFLIEVMVRRLKTTVGFGLITFMIVGSVLGFVMFSYKIGMEGKDAVMSLQTHLQESNYAERMGVNQWMDENQVPELVDNYKMKFYENLSEYIDSLALQYNVTEIVEGVQRYMVRPLQNLFAKKVPEQVRHRPFSEKLHCFKLRVRNREWDVVYRDFNYMFREFMSVIAWGDLVERIKGFVLHSLDAPKRVYASSSTVLMGSANMLFSMVGSLVSGAAGLLNFISQLMVFFWLLYYLITSESGGVMDHVFGMLPVSKSTRDRSAEVLDHAVSSVLLATAKVTIFQGCLTYLLFRFYRIHFLYMSTFLALMSAVLPITPSWLSSIPAVAQLAMEARYVEGVLLMVVHLVLMDYGTAAIQDEIPGHSAYLTGLSILGGMALFPSILEGSYTSSMREDESYDGLMRDTNGAWVTSFMVVILLQGIECGPRQTASLELLKIGVCTDYRV</sequence>
<feature type="transmembrane region" description="Helical" evidence="7">
    <location>
        <begin position="51"/>
        <end position="72"/>
    </location>
</feature>
<dbReference type="InterPro" id="IPR002549">
    <property type="entry name" value="AI-2E-like"/>
</dbReference>